<dbReference type="Gene3D" id="3.40.50.360">
    <property type="match status" value="1"/>
</dbReference>
<dbReference type="InterPro" id="IPR029039">
    <property type="entry name" value="Flavoprotein-like_sf"/>
</dbReference>
<keyword evidence="5" id="KW-1185">Reference proteome</keyword>
<feature type="domain" description="NADPH-dependent FMN reductase-like" evidence="3">
    <location>
        <begin position="1"/>
        <end position="159"/>
    </location>
</feature>
<dbReference type="AlphaFoldDB" id="A0A6C0RCW0"/>
<accession>A0A6C0RCW0</accession>
<name>A0A6C0RCW0_9BACT</name>
<dbReference type="InterPro" id="IPR005025">
    <property type="entry name" value="FMN_Rdtase-like_dom"/>
</dbReference>
<dbReference type="PANTHER" id="PTHR43278:SF4">
    <property type="entry name" value="NAD(P)H-DEPENDENT FMN-CONTAINING OXIDOREDUCTASE YWQN-RELATED"/>
    <property type="match status" value="1"/>
</dbReference>
<gene>
    <name evidence="4" type="ORF">G0Q07_08330</name>
</gene>
<evidence type="ECO:0000313" key="5">
    <source>
        <dbReference type="Proteomes" id="UP000474630"/>
    </source>
</evidence>
<reference evidence="4 5" key="1">
    <citation type="submission" date="2020-02" db="EMBL/GenBank/DDBJ databases">
        <title>Genome sequencing for Draconibacterium sp. strain M1.</title>
        <authorList>
            <person name="Park S.-J."/>
        </authorList>
    </citation>
    <scope>NUCLEOTIDE SEQUENCE [LARGE SCALE GENOMIC DNA]</scope>
    <source>
        <strain evidence="4 5">M1</strain>
    </source>
</reference>
<dbReference type="PANTHER" id="PTHR43278">
    <property type="entry name" value="NAD(P)H-DEPENDENT FMN-CONTAINING OXIDOREDUCTASE YWQN-RELATED"/>
    <property type="match status" value="1"/>
</dbReference>
<dbReference type="GO" id="GO:0016491">
    <property type="term" value="F:oxidoreductase activity"/>
    <property type="evidence" value="ECO:0007669"/>
    <property type="project" value="InterPro"/>
</dbReference>
<evidence type="ECO:0000259" key="3">
    <source>
        <dbReference type="Pfam" id="PF03358"/>
    </source>
</evidence>
<dbReference type="InterPro" id="IPR051796">
    <property type="entry name" value="ISF_SsuE-like"/>
</dbReference>
<dbReference type="SUPFAM" id="SSF52218">
    <property type="entry name" value="Flavoproteins"/>
    <property type="match status" value="1"/>
</dbReference>
<dbReference type="Pfam" id="PF03358">
    <property type="entry name" value="FMN_red"/>
    <property type="match status" value="1"/>
</dbReference>
<evidence type="ECO:0000256" key="1">
    <source>
        <dbReference type="ARBA" id="ARBA00022630"/>
    </source>
</evidence>
<keyword evidence="1" id="KW-0285">Flavoprotein</keyword>
<protein>
    <submittedName>
        <fullName evidence="4">Flavodoxin family protein</fullName>
    </submittedName>
</protein>
<evidence type="ECO:0000313" key="4">
    <source>
        <dbReference type="EMBL" id="QIA07732.1"/>
    </source>
</evidence>
<evidence type="ECO:0000256" key="2">
    <source>
        <dbReference type="ARBA" id="ARBA00022643"/>
    </source>
</evidence>
<sequence length="192" mass="21282">MKVVAFNGSPRRNGNTSILIEETFKIFQSEGIETEVVQLGNKPVHGCTACGKCREIQDRKCHIKNDLLNICIEKMIEADGIILGTPVYFADVSTEIKALIDVAGYVTRGNGHLLKRKVGAGVISVRRGGALPTFDTMNRFFLINQMIVPGSSYWNFAFGKNQGDVLQDEEGINTIRTLAENMSWLMKKLQAD</sequence>
<dbReference type="KEGG" id="drc:G0Q07_08330"/>
<proteinExistence type="predicted"/>
<dbReference type="RefSeq" id="WP_163345653.1">
    <property type="nucleotide sequence ID" value="NZ_CP048409.1"/>
</dbReference>
<dbReference type="Proteomes" id="UP000474630">
    <property type="component" value="Chromosome"/>
</dbReference>
<organism evidence="4 5">
    <name type="scientific">Draconibacterium halophilum</name>
    <dbReference type="NCBI Taxonomy" id="2706887"/>
    <lineage>
        <taxon>Bacteria</taxon>
        <taxon>Pseudomonadati</taxon>
        <taxon>Bacteroidota</taxon>
        <taxon>Bacteroidia</taxon>
        <taxon>Marinilabiliales</taxon>
        <taxon>Prolixibacteraceae</taxon>
        <taxon>Draconibacterium</taxon>
    </lineage>
</organism>
<keyword evidence="2" id="KW-0288">FMN</keyword>
<dbReference type="EMBL" id="CP048409">
    <property type="protein sequence ID" value="QIA07732.1"/>
    <property type="molecule type" value="Genomic_DNA"/>
</dbReference>